<feature type="domain" description="C2H2-type" evidence="10">
    <location>
        <begin position="283"/>
        <end position="310"/>
    </location>
</feature>
<evidence type="ECO:0000313" key="11">
    <source>
        <dbReference type="EMBL" id="RZF45358.1"/>
    </source>
</evidence>
<evidence type="ECO:0000256" key="2">
    <source>
        <dbReference type="ARBA" id="ARBA00022723"/>
    </source>
</evidence>
<keyword evidence="5" id="KW-0805">Transcription regulation</keyword>
<evidence type="ECO:0000256" key="5">
    <source>
        <dbReference type="ARBA" id="ARBA00023015"/>
    </source>
</evidence>
<evidence type="ECO:0000256" key="3">
    <source>
        <dbReference type="ARBA" id="ARBA00022771"/>
    </source>
</evidence>
<dbReference type="PROSITE" id="PS50157">
    <property type="entry name" value="ZINC_FINGER_C2H2_2"/>
    <property type="match status" value="6"/>
</dbReference>
<keyword evidence="6" id="KW-0804">Transcription</keyword>
<feature type="domain" description="C2H2-type" evidence="10">
    <location>
        <begin position="365"/>
        <end position="393"/>
    </location>
</feature>
<feature type="domain" description="C2H2-type" evidence="10">
    <location>
        <begin position="210"/>
        <end position="240"/>
    </location>
</feature>
<gene>
    <name evidence="11" type="ORF">LSTR_LSTR002801</name>
</gene>
<feature type="domain" description="C2H2-type" evidence="10">
    <location>
        <begin position="180"/>
        <end position="209"/>
    </location>
</feature>
<keyword evidence="3 8" id="KW-0863">Zinc-finger</keyword>
<dbReference type="AlphaFoldDB" id="A0A482XJ39"/>
<evidence type="ECO:0000256" key="8">
    <source>
        <dbReference type="PROSITE-ProRule" id="PRU00042"/>
    </source>
</evidence>
<organism evidence="11 12">
    <name type="scientific">Laodelphax striatellus</name>
    <name type="common">Small brown planthopper</name>
    <name type="synonym">Delphax striatella</name>
    <dbReference type="NCBI Taxonomy" id="195883"/>
    <lineage>
        <taxon>Eukaryota</taxon>
        <taxon>Metazoa</taxon>
        <taxon>Ecdysozoa</taxon>
        <taxon>Arthropoda</taxon>
        <taxon>Hexapoda</taxon>
        <taxon>Insecta</taxon>
        <taxon>Pterygota</taxon>
        <taxon>Neoptera</taxon>
        <taxon>Paraneoptera</taxon>
        <taxon>Hemiptera</taxon>
        <taxon>Auchenorrhyncha</taxon>
        <taxon>Fulgoroidea</taxon>
        <taxon>Delphacidae</taxon>
        <taxon>Criomorphinae</taxon>
        <taxon>Laodelphax</taxon>
    </lineage>
</organism>
<dbReference type="OrthoDB" id="2687452at2759"/>
<dbReference type="STRING" id="195883.A0A482XJ39"/>
<dbReference type="InterPro" id="IPR013087">
    <property type="entry name" value="Znf_C2H2_type"/>
</dbReference>
<feature type="compositionally biased region" description="Polar residues" evidence="9">
    <location>
        <begin position="99"/>
        <end position="118"/>
    </location>
</feature>
<keyword evidence="12" id="KW-1185">Reference proteome</keyword>
<dbReference type="SMART" id="SM00355">
    <property type="entry name" value="ZnF_C2H2"/>
    <property type="match status" value="9"/>
</dbReference>
<dbReference type="SUPFAM" id="SSF57667">
    <property type="entry name" value="beta-beta-alpha zinc fingers"/>
    <property type="match status" value="3"/>
</dbReference>
<feature type="region of interest" description="Disordered" evidence="9">
    <location>
        <begin position="452"/>
        <end position="489"/>
    </location>
</feature>
<evidence type="ECO:0000256" key="7">
    <source>
        <dbReference type="ARBA" id="ARBA00023242"/>
    </source>
</evidence>
<feature type="domain" description="C2H2-type" evidence="10">
    <location>
        <begin position="311"/>
        <end position="338"/>
    </location>
</feature>
<dbReference type="PANTHER" id="PTHR46179:SF13">
    <property type="entry name" value="C2H2-TYPE DOMAIN-CONTAINING PROTEIN"/>
    <property type="match status" value="1"/>
</dbReference>
<dbReference type="GO" id="GO:0008270">
    <property type="term" value="F:zinc ion binding"/>
    <property type="evidence" value="ECO:0007669"/>
    <property type="project" value="UniProtKB-KW"/>
</dbReference>
<dbReference type="PROSITE" id="PS00028">
    <property type="entry name" value="ZINC_FINGER_C2H2_1"/>
    <property type="match status" value="7"/>
</dbReference>
<keyword evidence="2" id="KW-0479">Metal-binding</keyword>
<dbReference type="Proteomes" id="UP000291343">
    <property type="component" value="Unassembled WGS sequence"/>
</dbReference>
<dbReference type="InterPro" id="IPR036236">
    <property type="entry name" value="Znf_C2H2_sf"/>
</dbReference>
<evidence type="ECO:0000256" key="4">
    <source>
        <dbReference type="ARBA" id="ARBA00022833"/>
    </source>
</evidence>
<keyword evidence="4" id="KW-0862">Zinc</keyword>
<dbReference type="Pfam" id="PF00096">
    <property type="entry name" value="zf-C2H2"/>
    <property type="match status" value="1"/>
</dbReference>
<dbReference type="Gene3D" id="3.30.160.60">
    <property type="entry name" value="Classic Zinc Finger"/>
    <property type="match status" value="6"/>
</dbReference>
<feature type="region of interest" description="Disordered" evidence="9">
    <location>
        <begin position="99"/>
        <end position="175"/>
    </location>
</feature>
<comment type="subcellular location">
    <subcellularLocation>
        <location evidence="1">Nucleus</location>
    </subcellularLocation>
</comment>
<dbReference type="GO" id="GO:0006357">
    <property type="term" value="P:regulation of transcription by RNA polymerase II"/>
    <property type="evidence" value="ECO:0007669"/>
    <property type="project" value="TreeGrafter"/>
</dbReference>
<evidence type="ECO:0000256" key="9">
    <source>
        <dbReference type="SAM" id="MobiDB-lite"/>
    </source>
</evidence>
<feature type="region of interest" description="Disordered" evidence="9">
    <location>
        <begin position="49"/>
        <end position="75"/>
    </location>
</feature>
<dbReference type="InterPro" id="IPR051061">
    <property type="entry name" value="Zinc_finger_trans_reg"/>
</dbReference>
<evidence type="ECO:0000256" key="1">
    <source>
        <dbReference type="ARBA" id="ARBA00004123"/>
    </source>
</evidence>
<evidence type="ECO:0000313" key="12">
    <source>
        <dbReference type="Proteomes" id="UP000291343"/>
    </source>
</evidence>
<evidence type="ECO:0000256" key="6">
    <source>
        <dbReference type="ARBA" id="ARBA00023163"/>
    </source>
</evidence>
<reference evidence="11 12" key="1">
    <citation type="journal article" date="2017" name="Gigascience">
        <title>Genome sequence of the small brown planthopper, Laodelphax striatellus.</title>
        <authorList>
            <person name="Zhu J."/>
            <person name="Jiang F."/>
            <person name="Wang X."/>
            <person name="Yang P."/>
            <person name="Bao Y."/>
            <person name="Zhao W."/>
            <person name="Wang W."/>
            <person name="Lu H."/>
            <person name="Wang Q."/>
            <person name="Cui N."/>
            <person name="Li J."/>
            <person name="Chen X."/>
            <person name="Luo L."/>
            <person name="Yu J."/>
            <person name="Kang L."/>
            <person name="Cui F."/>
        </authorList>
    </citation>
    <scope>NUCLEOTIDE SEQUENCE [LARGE SCALE GENOMIC DNA]</scope>
    <source>
        <strain evidence="11">Lst14</strain>
    </source>
</reference>
<dbReference type="InParanoid" id="A0A482XJ39"/>
<proteinExistence type="predicted"/>
<dbReference type="SMR" id="A0A482XJ39"/>
<protein>
    <recommendedName>
        <fullName evidence="10">C2H2-type domain-containing protein</fullName>
    </recommendedName>
</protein>
<feature type="domain" description="C2H2-type" evidence="10">
    <location>
        <begin position="397"/>
        <end position="427"/>
    </location>
</feature>
<dbReference type="GO" id="GO:0005634">
    <property type="term" value="C:nucleus"/>
    <property type="evidence" value="ECO:0007669"/>
    <property type="project" value="UniProtKB-SubCell"/>
</dbReference>
<comment type="caution">
    <text evidence="11">The sequence shown here is derived from an EMBL/GenBank/DDBJ whole genome shotgun (WGS) entry which is preliminary data.</text>
</comment>
<keyword evidence="7" id="KW-0539">Nucleus</keyword>
<name>A0A482XJ39_LAOST</name>
<sequence>MIINFLIGVESSLSFSQDVSLRYIKYFGSSSFFASMDSEMDRKACSSLGKFPNDDSSSSSRKASDVRPHLDSTGYSNRLPSESEFIFLKVDSSGDLDQLNNVDSEDVSYSNLGSSSSTKTDESAASDFEPTTLLDEAGSDDDPLKIDSVDEDEGAASQTQPSSSKPKTGSKGKTPIKKNYACDYPGCNASFSRPWKLSAHHCRHTGERPFMCSRVGCTKSYTNPTHLRRHDLKVHGAKDDKSETRRYKCTHPNCWLVDHPGFITVPGLRKHEQRHEVLDKNGLVCADCKMTFPRLNDLKTHRFIHDNVLPFKCDNCGNAYLYNLEYRKHLRSHKRYKCQVAGCESLEFDSYRELQKHKVTHNKQIVCEFCGKEFAMQCRLRVHLEETHSCEPGATQWPCSVQGCPRVFTRRRNMQQHVRKKHQGPGHVCPFQGCHLRFVWKQSLTKHMQLHLMKPETPPIEPEEKQKRPRARRKDADKPKSTTAEILSNVIVDKQTKDQLLNKEEFDTDEEIIYQLTESPPLSCSSNAELDVS</sequence>
<accession>A0A482XJ39</accession>
<dbReference type="PANTHER" id="PTHR46179">
    <property type="entry name" value="ZINC FINGER PROTEIN"/>
    <property type="match status" value="1"/>
</dbReference>
<evidence type="ECO:0000259" key="10">
    <source>
        <dbReference type="PROSITE" id="PS50157"/>
    </source>
</evidence>
<dbReference type="EMBL" id="QKKF02009244">
    <property type="protein sequence ID" value="RZF45358.1"/>
    <property type="molecule type" value="Genomic_DNA"/>
</dbReference>